<dbReference type="EMBL" id="CAMGYJ010000009">
    <property type="protein sequence ID" value="CAI0475047.1"/>
    <property type="molecule type" value="Genomic_DNA"/>
</dbReference>
<sequence length="447" mass="51184">MILPISKTTKLKCYFGSRRLRLYATFQSPKPKAKPRDENPHHSRQRRHRRNIPFVTNVKETQDPEDALALFQEYRREGFRHDYPSYSALIYKLARSGDFEAVEGVLGQLQAKNLRCGENLFVALFGHYGKANSVDKAVELFDRMPQFNCERTSQSFNALLNVLVDNDRLMDAKQLFGRSRWLGRGDWDQARQVFDEMLERKVEPTVVTYNSLIGYLCRKGEIGKARDFFDDMIKKGKPPNEVTYALLMEGLCSLGEYKEAKKVMFDMEYRGCKPKVLNFGILMNDLGKRGKIEEAKSLLLEMKKRRFKPDVVTYNILVNYLCKEGRVTEAYKVLFEMQIGGCEANAATYRMLVDGFCRHGDFEGGLKVLTGMLASRHSPRTETFSCLVGGLLKSGNVEGAGFVLEEMQNRKLGMELDSWEFLIKDYCDSDEKAGVLVNELISDDISD</sequence>
<dbReference type="PANTHER" id="PTHR45613">
    <property type="entry name" value="PENTATRICOPEPTIDE REPEAT-CONTAINING PROTEIN"/>
    <property type="match status" value="1"/>
</dbReference>
<dbReference type="Proteomes" id="UP001154282">
    <property type="component" value="Unassembled WGS sequence"/>
</dbReference>
<dbReference type="InterPro" id="IPR002885">
    <property type="entry name" value="PPR_rpt"/>
</dbReference>
<dbReference type="NCBIfam" id="TIGR00756">
    <property type="entry name" value="PPR"/>
    <property type="match status" value="7"/>
</dbReference>
<dbReference type="Pfam" id="PF13041">
    <property type="entry name" value="PPR_2"/>
    <property type="match status" value="2"/>
</dbReference>
<feature type="repeat" description="PPR" evidence="2">
    <location>
        <begin position="240"/>
        <end position="274"/>
    </location>
</feature>
<feature type="compositionally biased region" description="Basic residues" evidence="3">
    <location>
        <begin position="42"/>
        <end position="51"/>
    </location>
</feature>
<evidence type="ECO:0000256" key="2">
    <source>
        <dbReference type="PROSITE-ProRule" id="PRU00708"/>
    </source>
</evidence>
<feature type="repeat" description="PPR" evidence="2">
    <location>
        <begin position="205"/>
        <end position="239"/>
    </location>
</feature>
<feature type="repeat" description="PPR" evidence="2">
    <location>
        <begin position="275"/>
        <end position="309"/>
    </location>
</feature>
<protein>
    <recommendedName>
        <fullName evidence="6">Pentatricopeptide repeat-containing protein</fullName>
    </recommendedName>
</protein>
<feature type="repeat" description="PPR" evidence="2">
    <location>
        <begin position="310"/>
        <end position="344"/>
    </location>
</feature>
<keyword evidence="1" id="KW-0677">Repeat</keyword>
<evidence type="ECO:0000313" key="5">
    <source>
        <dbReference type="Proteomes" id="UP001154282"/>
    </source>
</evidence>
<evidence type="ECO:0000256" key="1">
    <source>
        <dbReference type="ARBA" id="ARBA00022737"/>
    </source>
</evidence>
<accession>A0AAV0PX97</accession>
<dbReference type="SUPFAM" id="SSF48452">
    <property type="entry name" value="TPR-like"/>
    <property type="match status" value="1"/>
</dbReference>
<evidence type="ECO:0000256" key="3">
    <source>
        <dbReference type="SAM" id="MobiDB-lite"/>
    </source>
</evidence>
<gene>
    <name evidence="4" type="ORF">LITE_LOCUS40300</name>
</gene>
<evidence type="ECO:0008006" key="6">
    <source>
        <dbReference type="Google" id="ProtNLM"/>
    </source>
</evidence>
<evidence type="ECO:0000313" key="4">
    <source>
        <dbReference type="EMBL" id="CAI0475047.1"/>
    </source>
</evidence>
<proteinExistence type="predicted"/>
<dbReference type="PANTHER" id="PTHR45613:SF9">
    <property type="entry name" value="MITOCHONDRIAL GROUP I INTRON SPLICING FACTOR CCM1"/>
    <property type="match status" value="1"/>
</dbReference>
<reference evidence="4" key="1">
    <citation type="submission" date="2022-08" db="EMBL/GenBank/DDBJ databases">
        <authorList>
            <person name="Gutierrez-Valencia J."/>
        </authorList>
    </citation>
    <scope>NUCLEOTIDE SEQUENCE</scope>
</reference>
<feature type="repeat" description="PPR" evidence="2">
    <location>
        <begin position="345"/>
        <end position="379"/>
    </location>
</feature>
<dbReference type="Gene3D" id="1.25.40.10">
    <property type="entry name" value="Tetratricopeptide repeat domain"/>
    <property type="match status" value="3"/>
</dbReference>
<keyword evidence="5" id="KW-1185">Reference proteome</keyword>
<name>A0AAV0PX97_9ROSI</name>
<dbReference type="Pfam" id="PF01535">
    <property type="entry name" value="PPR"/>
    <property type="match status" value="6"/>
</dbReference>
<feature type="region of interest" description="Disordered" evidence="3">
    <location>
        <begin position="26"/>
        <end position="51"/>
    </location>
</feature>
<organism evidence="4 5">
    <name type="scientific">Linum tenue</name>
    <dbReference type="NCBI Taxonomy" id="586396"/>
    <lineage>
        <taxon>Eukaryota</taxon>
        <taxon>Viridiplantae</taxon>
        <taxon>Streptophyta</taxon>
        <taxon>Embryophyta</taxon>
        <taxon>Tracheophyta</taxon>
        <taxon>Spermatophyta</taxon>
        <taxon>Magnoliopsida</taxon>
        <taxon>eudicotyledons</taxon>
        <taxon>Gunneridae</taxon>
        <taxon>Pentapetalae</taxon>
        <taxon>rosids</taxon>
        <taxon>fabids</taxon>
        <taxon>Malpighiales</taxon>
        <taxon>Linaceae</taxon>
        <taxon>Linum</taxon>
    </lineage>
</organism>
<comment type="caution">
    <text evidence="4">The sequence shown here is derived from an EMBL/GenBank/DDBJ whole genome shotgun (WGS) entry which is preliminary data.</text>
</comment>
<dbReference type="PROSITE" id="PS51375">
    <property type="entry name" value="PPR"/>
    <property type="match status" value="5"/>
</dbReference>
<dbReference type="InterPro" id="IPR011990">
    <property type="entry name" value="TPR-like_helical_dom_sf"/>
</dbReference>
<dbReference type="AlphaFoldDB" id="A0AAV0PX97"/>